<evidence type="ECO:0000256" key="1">
    <source>
        <dbReference type="ARBA" id="ARBA00004651"/>
    </source>
</evidence>
<evidence type="ECO:0000256" key="6">
    <source>
        <dbReference type="ARBA" id="ARBA00022989"/>
    </source>
</evidence>
<name>A0ABU0JI57_9HYPH</name>
<evidence type="ECO:0000256" key="8">
    <source>
        <dbReference type="SAM" id="Phobius"/>
    </source>
</evidence>
<feature type="transmembrane region" description="Helical" evidence="8">
    <location>
        <begin position="12"/>
        <end position="29"/>
    </location>
</feature>
<dbReference type="Proteomes" id="UP001242480">
    <property type="component" value="Unassembled WGS sequence"/>
</dbReference>
<evidence type="ECO:0000313" key="10">
    <source>
        <dbReference type="Proteomes" id="UP001242480"/>
    </source>
</evidence>
<dbReference type="PANTHER" id="PTHR32196">
    <property type="entry name" value="ABC TRANSPORTER PERMEASE PROTEIN YPHD-RELATED-RELATED"/>
    <property type="match status" value="1"/>
</dbReference>
<feature type="transmembrane region" description="Helical" evidence="8">
    <location>
        <begin position="67"/>
        <end position="86"/>
    </location>
</feature>
<evidence type="ECO:0000313" key="9">
    <source>
        <dbReference type="EMBL" id="MDQ0473967.1"/>
    </source>
</evidence>
<reference evidence="9 10" key="1">
    <citation type="submission" date="2023-07" db="EMBL/GenBank/DDBJ databases">
        <title>Genomic Encyclopedia of Type Strains, Phase IV (KMG-IV): sequencing the most valuable type-strain genomes for metagenomic binning, comparative biology and taxonomic classification.</title>
        <authorList>
            <person name="Goeker M."/>
        </authorList>
    </citation>
    <scope>NUCLEOTIDE SEQUENCE [LARGE SCALE GENOMIC DNA]</scope>
    <source>
        <strain evidence="9 10">DSM 19619</strain>
    </source>
</reference>
<gene>
    <name evidence="9" type="ORF">QO011_007006</name>
</gene>
<evidence type="ECO:0000256" key="3">
    <source>
        <dbReference type="ARBA" id="ARBA00022475"/>
    </source>
</evidence>
<evidence type="ECO:0000256" key="2">
    <source>
        <dbReference type="ARBA" id="ARBA00022448"/>
    </source>
</evidence>
<dbReference type="CDD" id="cd06579">
    <property type="entry name" value="TM_PBP1_transp_AraH_like"/>
    <property type="match status" value="1"/>
</dbReference>
<feature type="transmembrane region" description="Helical" evidence="8">
    <location>
        <begin position="242"/>
        <end position="259"/>
    </location>
</feature>
<comment type="subcellular location">
    <subcellularLocation>
        <location evidence="1">Cell membrane</location>
        <topology evidence="1">Multi-pass membrane protein</topology>
    </subcellularLocation>
</comment>
<feature type="transmembrane region" description="Helical" evidence="8">
    <location>
        <begin position="264"/>
        <end position="284"/>
    </location>
</feature>
<dbReference type="PANTHER" id="PTHR32196:SF21">
    <property type="entry name" value="ABC TRANSPORTER PERMEASE PROTEIN YPHD-RELATED"/>
    <property type="match status" value="1"/>
</dbReference>
<feature type="transmembrane region" description="Helical" evidence="8">
    <location>
        <begin position="290"/>
        <end position="314"/>
    </location>
</feature>
<keyword evidence="7 8" id="KW-0472">Membrane</keyword>
<keyword evidence="10" id="KW-1185">Reference proteome</keyword>
<keyword evidence="6 8" id="KW-1133">Transmembrane helix</keyword>
<keyword evidence="3" id="KW-1003">Cell membrane</keyword>
<keyword evidence="2" id="KW-0813">Transport</keyword>
<protein>
    <submittedName>
        <fullName evidence="9">Ribose transport system permease protein</fullName>
    </submittedName>
</protein>
<feature type="transmembrane region" description="Helical" evidence="8">
    <location>
        <begin position="124"/>
        <end position="141"/>
    </location>
</feature>
<dbReference type="InterPro" id="IPR001851">
    <property type="entry name" value="ABC_transp_permease"/>
</dbReference>
<evidence type="ECO:0000256" key="4">
    <source>
        <dbReference type="ARBA" id="ARBA00022519"/>
    </source>
</evidence>
<sequence length="329" mass="32833">MMAGLGRHRAILLAYLGVVVLLLVTSFFSEGFLAGGHLRTMAVLAAFTGIVALGQTFVIIGGGIDLSVPWVLTSAAVLVTLAANGADAPLVYAVPAALAGGALIGAVNGLGIALFGVPPIIMTLAVNVILQGAILVCTGGAPTASAPPLLQYLAVGRVGPLPVIVLIWAALAALATVLLSKSAFGRYLYAQGTSATVAEFSGVPTLATTVLAYTLCGFTAALAGILLTGYTAQAYLGMGDPYLFTSVAAVAIGGASILGGSGHYLGTIAGALVLTILTGLLPALNLSNGALLVVYGVVILVTVSLASEALPDLFTRIARPLRRGGDGQP</sequence>
<feature type="transmembrane region" description="Helical" evidence="8">
    <location>
        <begin position="41"/>
        <end position="60"/>
    </location>
</feature>
<organism evidence="9 10">
    <name type="scientific">Labrys wisconsinensis</name>
    <dbReference type="NCBI Taxonomy" id="425677"/>
    <lineage>
        <taxon>Bacteria</taxon>
        <taxon>Pseudomonadati</taxon>
        <taxon>Pseudomonadota</taxon>
        <taxon>Alphaproteobacteria</taxon>
        <taxon>Hyphomicrobiales</taxon>
        <taxon>Xanthobacteraceae</taxon>
        <taxon>Labrys</taxon>
    </lineage>
</organism>
<evidence type="ECO:0000256" key="7">
    <source>
        <dbReference type="ARBA" id="ARBA00023136"/>
    </source>
</evidence>
<feature type="transmembrane region" description="Helical" evidence="8">
    <location>
        <begin position="210"/>
        <end position="230"/>
    </location>
</feature>
<comment type="caution">
    <text evidence="9">The sequence shown here is derived from an EMBL/GenBank/DDBJ whole genome shotgun (WGS) entry which is preliminary data.</text>
</comment>
<evidence type="ECO:0000256" key="5">
    <source>
        <dbReference type="ARBA" id="ARBA00022692"/>
    </source>
</evidence>
<dbReference type="Pfam" id="PF02653">
    <property type="entry name" value="BPD_transp_2"/>
    <property type="match status" value="1"/>
</dbReference>
<dbReference type="EMBL" id="JAUSVX010000019">
    <property type="protein sequence ID" value="MDQ0473967.1"/>
    <property type="molecule type" value="Genomic_DNA"/>
</dbReference>
<feature type="transmembrane region" description="Helical" evidence="8">
    <location>
        <begin position="161"/>
        <end position="179"/>
    </location>
</feature>
<accession>A0ABU0JI57</accession>
<keyword evidence="5 8" id="KW-0812">Transmembrane</keyword>
<keyword evidence="4" id="KW-0997">Cell inner membrane</keyword>
<feature type="transmembrane region" description="Helical" evidence="8">
    <location>
        <begin position="92"/>
        <end position="117"/>
    </location>
</feature>
<proteinExistence type="predicted"/>